<dbReference type="PANTHER" id="PTHR42685">
    <property type="entry name" value="GERANYLGERANYL DIPHOSPHATE REDUCTASE"/>
    <property type="match status" value="1"/>
</dbReference>
<dbReference type="eggNOG" id="COG0644">
    <property type="taxonomic scope" value="Bacteria"/>
</dbReference>
<dbReference type="Pfam" id="PF01494">
    <property type="entry name" value="FAD_binding_3"/>
    <property type="match status" value="1"/>
</dbReference>
<keyword evidence="4" id="KW-0521">NADP</keyword>
<evidence type="ECO:0000259" key="10">
    <source>
        <dbReference type="Pfam" id="PF01494"/>
    </source>
</evidence>
<dbReference type="GO" id="GO:0015995">
    <property type="term" value="P:chlorophyll biosynthetic process"/>
    <property type="evidence" value="ECO:0007669"/>
    <property type="project" value="UniProtKB-KW"/>
</dbReference>
<dbReference type="PATRIC" id="fig|269796.9.peg.684"/>
<dbReference type="Pfam" id="PF05834">
    <property type="entry name" value="Lycopene_cycl"/>
    <property type="match status" value="1"/>
</dbReference>
<sequence length="413" mass="43712">MDAVVATQTPAEVFDVVVVGGGPAGATAATDLARAGRRVALLDPEGRPKPCGGAIPPRLMSEFAIPDDLPCAQVSGARALAPSGRVVDMPITGAVVSMVDRAVFDPWLRARAHQAGACRLHGRFEGFDRQEDGALVVLWRPEGAAVANRIVARYVVGADGARSKVAALAVAGAAPPCVAAYHEIIRAPAAPAASAPTPATAAGPAYDPARCDVIYRGDISPDFYGWIFPHGETLSIGSGTAVKGFSLREAVALLRREAGLDGLEVVRREGAPIPLRPRKRWDNGRDVVLIGDAAGVVAPASGEGIYYAMASGKMAAEALGEALAGAGPAALAQVRRRFLKAHGKTFWSLGLLQRFWYRSDRWRESFVAICADRDVQRLVWQSYLTKDLARGNMGAYMRIFFKDVAHLIGIAKS</sequence>
<keyword evidence="6" id="KW-0149">Chlorophyll biosynthesis</keyword>
<dbReference type="AlphaFoldDB" id="Q2RWR2"/>
<organism evidence="11 12">
    <name type="scientific">Rhodospirillum rubrum (strain ATCC 11170 / ATH 1.1.1 / DSM 467 / LMG 4362 / NCIMB 8255 / S1)</name>
    <dbReference type="NCBI Taxonomy" id="269796"/>
    <lineage>
        <taxon>Bacteria</taxon>
        <taxon>Pseudomonadati</taxon>
        <taxon>Pseudomonadota</taxon>
        <taxon>Alphaproteobacteria</taxon>
        <taxon>Rhodospirillales</taxon>
        <taxon>Rhodospirillaceae</taxon>
        <taxon>Rhodospirillum</taxon>
    </lineage>
</organism>
<evidence type="ECO:0000256" key="2">
    <source>
        <dbReference type="ARBA" id="ARBA00012380"/>
    </source>
</evidence>
<name>Q2RWR2_RHORT</name>
<dbReference type="InterPro" id="IPR010253">
    <property type="entry name" value="BchP_ChlP_pln/prok"/>
</dbReference>
<keyword evidence="5" id="KW-0560">Oxidoreductase</keyword>
<accession>Q2RWR2</accession>
<dbReference type="EnsemblBacteria" id="ABC21433">
    <property type="protein sequence ID" value="ABC21433"/>
    <property type="gene ID" value="Rru_A0629"/>
</dbReference>
<reference evidence="11 12" key="1">
    <citation type="journal article" date="2011" name="Stand. Genomic Sci.">
        <title>Complete genome sequence of Rhodospirillum rubrum type strain (S1).</title>
        <authorList>
            <person name="Munk A.C."/>
            <person name="Copeland A."/>
            <person name="Lucas S."/>
            <person name="Lapidus A."/>
            <person name="Del Rio T.G."/>
            <person name="Barry K."/>
            <person name="Detter J.C."/>
            <person name="Hammon N."/>
            <person name="Israni S."/>
            <person name="Pitluck S."/>
            <person name="Brettin T."/>
            <person name="Bruce D."/>
            <person name="Han C."/>
            <person name="Tapia R."/>
            <person name="Gilna P."/>
            <person name="Schmutz J."/>
            <person name="Larimer F."/>
            <person name="Land M."/>
            <person name="Kyrpides N.C."/>
            <person name="Mavromatis K."/>
            <person name="Richardson P."/>
            <person name="Rohde M."/>
            <person name="Goker M."/>
            <person name="Klenk H.P."/>
            <person name="Zhang Y."/>
            <person name="Roberts G.P."/>
            <person name="Reslewic S."/>
            <person name="Schwartz D.C."/>
        </authorList>
    </citation>
    <scope>NUCLEOTIDE SEQUENCE [LARGE SCALE GENOMIC DNA]</scope>
    <source>
        <strain evidence="12">ATCC 11170 / ATH 1.1.1 / DSM 467 / LMG 4362 / NCIMB 8255 / S1</strain>
    </source>
</reference>
<evidence type="ECO:0000256" key="7">
    <source>
        <dbReference type="ARBA" id="ARBA00023444"/>
    </source>
</evidence>
<evidence type="ECO:0000256" key="6">
    <source>
        <dbReference type="ARBA" id="ARBA00023171"/>
    </source>
</evidence>
<dbReference type="GO" id="GO:0015979">
    <property type="term" value="P:photosynthesis"/>
    <property type="evidence" value="ECO:0007669"/>
    <property type="project" value="UniProtKB-KW"/>
</dbReference>
<dbReference type="GO" id="GO:0071949">
    <property type="term" value="F:FAD binding"/>
    <property type="evidence" value="ECO:0007669"/>
    <property type="project" value="InterPro"/>
</dbReference>
<dbReference type="GO" id="GO:0102067">
    <property type="term" value="F:geranylgeranyl diphosphate reductase activity"/>
    <property type="evidence" value="ECO:0007669"/>
    <property type="project" value="UniProtKB-EC"/>
</dbReference>
<dbReference type="InterPro" id="IPR050407">
    <property type="entry name" value="Geranylgeranyl_reductase"/>
</dbReference>
<dbReference type="SUPFAM" id="SSF51905">
    <property type="entry name" value="FAD/NAD(P)-binding domain"/>
    <property type="match status" value="1"/>
</dbReference>
<evidence type="ECO:0000313" key="12">
    <source>
        <dbReference type="Proteomes" id="UP000001929"/>
    </source>
</evidence>
<gene>
    <name evidence="11" type="ordered locus">Rru_A0629</name>
</gene>
<evidence type="ECO:0000256" key="9">
    <source>
        <dbReference type="ARBA" id="ARBA00047837"/>
    </source>
</evidence>
<evidence type="ECO:0000313" key="11">
    <source>
        <dbReference type="EMBL" id="ABC21433.1"/>
    </source>
</evidence>
<dbReference type="PhylomeDB" id="Q2RWR2"/>
<feature type="domain" description="FAD-binding" evidence="10">
    <location>
        <begin position="92"/>
        <end position="167"/>
    </location>
</feature>
<dbReference type="KEGG" id="rru:Rru_A0629"/>
<evidence type="ECO:0000256" key="1">
    <source>
        <dbReference type="ARBA" id="ARBA00006632"/>
    </source>
</evidence>
<dbReference type="Pfam" id="PF12831">
    <property type="entry name" value="FAD_oxidored"/>
    <property type="match status" value="1"/>
</dbReference>
<comment type="pathway">
    <text evidence="7">Porphyrin-containing compound metabolism.</text>
</comment>
<protein>
    <recommendedName>
        <fullName evidence="2">geranylgeranyl diphosphate reductase</fullName>
        <ecNumber evidence="2">1.3.1.83</ecNumber>
    </recommendedName>
    <alternativeName>
        <fullName evidence="8">Geranylgeranyl reductase</fullName>
    </alternativeName>
</protein>
<proteinExistence type="inferred from homology"/>
<dbReference type="InterPro" id="IPR036188">
    <property type="entry name" value="FAD/NAD-bd_sf"/>
</dbReference>
<dbReference type="NCBIfam" id="TIGR02023">
    <property type="entry name" value="BchP-ChlP"/>
    <property type="match status" value="1"/>
</dbReference>
<dbReference type="PANTHER" id="PTHR42685:SF4">
    <property type="entry name" value="GERANYLGERANYL DIPHOSPHATE REDUCTASE, CHLOROPLASTIC"/>
    <property type="match status" value="1"/>
</dbReference>
<dbReference type="Gene3D" id="3.50.50.60">
    <property type="entry name" value="FAD/NAD(P)-binding domain"/>
    <property type="match status" value="1"/>
</dbReference>
<dbReference type="EMBL" id="CP000230">
    <property type="protein sequence ID" value="ABC21433.1"/>
    <property type="molecule type" value="Genomic_DNA"/>
</dbReference>
<keyword evidence="3" id="KW-0602">Photosynthesis</keyword>
<evidence type="ECO:0000256" key="8">
    <source>
        <dbReference type="ARBA" id="ARBA00033069"/>
    </source>
</evidence>
<keyword evidence="12" id="KW-1185">Reference proteome</keyword>
<dbReference type="NCBIfam" id="TIGR02032">
    <property type="entry name" value="GG-red-SF"/>
    <property type="match status" value="1"/>
</dbReference>
<dbReference type="RefSeq" id="WP_011388387.1">
    <property type="nucleotide sequence ID" value="NC_007643.1"/>
</dbReference>
<comment type="catalytic activity">
    <reaction evidence="9">
        <text>phytyl diphosphate + 3 NADP(+) = geranylgeranyl diphosphate + 3 NADPH + 3 H(+)</text>
        <dbReference type="Rhea" id="RHEA:26229"/>
        <dbReference type="ChEBI" id="CHEBI:15378"/>
        <dbReference type="ChEBI" id="CHEBI:57533"/>
        <dbReference type="ChEBI" id="CHEBI:57783"/>
        <dbReference type="ChEBI" id="CHEBI:58349"/>
        <dbReference type="ChEBI" id="CHEBI:75434"/>
        <dbReference type="EC" id="1.3.1.83"/>
    </reaction>
</comment>
<dbReference type="Proteomes" id="UP000001929">
    <property type="component" value="Chromosome"/>
</dbReference>
<evidence type="ECO:0000256" key="4">
    <source>
        <dbReference type="ARBA" id="ARBA00022857"/>
    </source>
</evidence>
<evidence type="ECO:0000256" key="5">
    <source>
        <dbReference type="ARBA" id="ARBA00023002"/>
    </source>
</evidence>
<dbReference type="InterPro" id="IPR011777">
    <property type="entry name" value="Geranylgeranyl_Rdtase_fam"/>
</dbReference>
<comment type="similarity">
    <text evidence="1">Belongs to the geranylgeranyl reductase family. ChlP subfamily.</text>
</comment>
<dbReference type="PRINTS" id="PR00420">
    <property type="entry name" value="RNGMNOXGNASE"/>
</dbReference>
<dbReference type="STRING" id="269796.Rru_A0629"/>
<dbReference type="HOGENOM" id="CLU_024648_3_1_5"/>
<dbReference type="GO" id="GO:0045550">
    <property type="term" value="F:geranylgeranyl reductase activity"/>
    <property type="evidence" value="ECO:0007669"/>
    <property type="project" value="InterPro"/>
</dbReference>
<dbReference type="EC" id="1.3.1.83" evidence="2"/>
<dbReference type="BioCyc" id="MetaCyc:MONOMER-13261"/>
<dbReference type="InterPro" id="IPR002938">
    <property type="entry name" value="FAD-bd"/>
</dbReference>
<evidence type="ECO:0000256" key="3">
    <source>
        <dbReference type="ARBA" id="ARBA00022531"/>
    </source>
</evidence>